<organism evidence="1 2">
    <name type="scientific">Dreissena polymorpha</name>
    <name type="common">Zebra mussel</name>
    <name type="synonym">Mytilus polymorpha</name>
    <dbReference type="NCBI Taxonomy" id="45954"/>
    <lineage>
        <taxon>Eukaryota</taxon>
        <taxon>Metazoa</taxon>
        <taxon>Spiralia</taxon>
        <taxon>Lophotrochozoa</taxon>
        <taxon>Mollusca</taxon>
        <taxon>Bivalvia</taxon>
        <taxon>Autobranchia</taxon>
        <taxon>Heteroconchia</taxon>
        <taxon>Euheterodonta</taxon>
        <taxon>Imparidentia</taxon>
        <taxon>Neoheterodontei</taxon>
        <taxon>Myida</taxon>
        <taxon>Dreissenoidea</taxon>
        <taxon>Dreissenidae</taxon>
        <taxon>Dreissena</taxon>
    </lineage>
</organism>
<proteinExistence type="predicted"/>
<protein>
    <submittedName>
        <fullName evidence="1">Uncharacterized protein</fullName>
    </submittedName>
</protein>
<evidence type="ECO:0000313" key="1">
    <source>
        <dbReference type="EMBL" id="KAH3805141.1"/>
    </source>
</evidence>
<name>A0A9D4FVJ4_DREPO</name>
<sequence length="54" mass="6285">MISLHGGETDFNHEFHMKTSKVNSSFSTYVQSKKTLILIDIYTHKVYMFDTVTI</sequence>
<dbReference type="AlphaFoldDB" id="A0A9D4FVJ4"/>
<dbReference type="EMBL" id="JAIWYP010000006">
    <property type="protein sequence ID" value="KAH3805141.1"/>
    <property type="molecule type" value="Genomic_DNA"/>
</dbReference>
<comment type="caution">
    <text evidence="1">The sequence shown here is derived from an EMBL/GenBank/DDBJ whole genome shotgun (WGS) entry which is preliminary data.</text>
</comment>
<accession>A0A9D4FVJ4</accession>
<reference evidence="1" key="1">
    <citation type="journal article" date="2019" name="bioRxiv">
        <title>The Genome of the Zebra Mussel, Dreissena polymorpha: A Resource for Invasive Species Research.</title>
        <authorList>
            <person name="McCartney M.A."/>
            <person name="Auch B."/>
            <person name="Kono T."/>
            <person name="Mallez S."/>
            <person name="Zhang Y."/>
            <person name="Obille A."/>
            <person name="Becker A."/>
            <person name="Abrahante J.E."/>
            <person name="Garbe J."/>
            <person name="Badalamenti J.P."/>
            <person name="Herman A."/>
            <person name="Mangelson H."/>
            <person name="Liachko I."/>
            <person name="Sullivan S."/>
            <person name="Sone E.D."/>
            <person name="Koren S."/>
            <person name="Silverstein K.A.T."/>
            <person name="Beckman K.B."/>
            <person name="Gohl D.M."/>
        </authorList>
    </citation>
    <scope>NUCLEOTIDE SEQUENCE</scope>
    <source>
        <strain evidence="1">Duluth1</strain>
        <tissue evidence="1">Whole animal</tissue>
    </source>
</reference>
<gene>
    <name evidence="1" type="ORF">DPMN_133438</name>
</gene>
<evidence type="ECO:0000313" key="2">
    <source>
        <dbReference type="Proteomes" id="UP000828390"/>
    </source>
</evidence>
<reference evidence="1" key="2">
    <citation type="submission" date="2020-11" db="EMBL/GenBank/DDBJ databases">
        <authorList>
            <person name="McCartney M.A."/>
            <person name="Auch B."/>
            <person name="Kono T."/>
            <person name="Mallez S."/>
            <person name="Becker A."/>
            <person name="Gohl D.M."/>
            <person name="Silverstein K.A.T."/>
            <person name="Koren S."/>
            <person name="Bechman K.B."/>
            <person name="Herman A."/>
            <person name="Abrahante J.E."/>
            <person name="Garbe J."/>
        </authorList>
    </citation>
    <scope>NUCLEOTIDE SEQUENCE</scope>
    <source>
        <strain evidence="1">Duluth1</strain>
        <tissue evidence="1">Whole animal</tissue>
    </source>
</reference>
<dbReference type="Proteomes" id="UP000828390">
    <property type="component" value="Unassembled WGS sequence"/>
</dbReference>
<keyword evidence="2" id="KW-1185">Reference proteome</keyword>